<keyword evidence="1" id="KW-0732">Signal</keyword>
<feature type="chain" id="PRO_5047024344" evidence="1">
    <location>
        <begin position="17"/>
        <end position="376"/>
    </location>
</feature>
<keyword evidence="2" id="KW-0378">Hydrolase</keyword>
<accession>A0ABU8C125</accession>
<dbReference type="PANTHER" id="PTHR22946">
    <property type="entry name" value="DIENELACTONE HYDROLASE DOMAIN-CONTAINING PROTEIN-RELATED"/>
    <property type="match status" value="1"/>
</dbReference>
<dbReference type="InterPro" id="IPR029058">
    <property type="entry name" value="AB_hydrolase_fold"/>
</dbReference>
<evidence type="ECO:0000313" key="2">
    <source>
        <dbReference type="EMBL" id="MEH8015640.1"/>
    </source>
</evidence>
<reference evidence="2 3" key="1">
    <citation type="journal article" date="2023" name="Ecotoxicol. Environ. Saf.">
        <title>Mercury remediation potential of mercury-resistant strain Rheinheimera metallidurans sp. nov. isolated from a municipal waste dumping site.</title>
        <authorList>
            <person name="Yadav V."/>
            <person name="Manjhi A."/>
            <person name="Vadakedath N."/>
        </authorList>
    </citation>
    <scope>NUCLEOTIDE SEQUENCE [LARGE SCALE GENOMIC DNA]</scope>
    <source>
        <strain evidence="2 3">E-49</strain>
    </source>
</reference>
<name>A0ABU8C125_9GAMM</name>
<evidence type="ECO:0000256" key="1">
    <source>
        <dbReference type="SAM" id="SignalP"/>
    </source>
</evidence>
<gene>
    <name evidence="2" type="ORF">MN202_00200</name>
</gene>
<dbReference type="GO" id="GO:0016787">
    <property type="term" value="F:hydrolase activity"/>
    <property type="evidence" value="ECO:0007669"/>
    <property type="project" value="UniProtKB-KW"/>
</dbReference>
<dbReference type="SUPFAM" id="SSF53474">
    <property type="entry name" value="alpha/beta-Hydrolases"/>
    <property type="match status" value="1"/>
</dbReference>
<dbReference type="Pfam" id="PF12715">
    <property type="entry name" value="Abhydrolase_7"/>
    <property type="match status" value="1"/>
</dbReference>
<dbReference type="InterPro" id="IPR025890">
    <property type="entry name" value="Abhydrolase_bac"/>
</dbReference>
<protein>
    <submittedName>
        <fullName evidence="2">Alpha/beta hydrolase family protein</fullName>
    </submittedName>
</protein>
<comment type="caution">
    <text evidence="2">The sequence shown here is derived from an EMBL/GenBank/DDBJ whole genome shotgun (WGS) entry which is preliminary data.</text>
</comment>
<dbReference type="Gene3D" id="3.40.50.1820">
    <property type="entry name" value="alpha/beta hydrolase"/>
    <property type="match status" value="1"/>
</dbReference>
<proteinExistence type="predicted"/>
<dbReference type="InterPro" id="IPR050261">
    <property type="entry name" value="FrsA_esterase"/>
</dbReference>
<feature type="signal peptide" evidence="1">
    <location>
        <begin position="1"/>
        <end position="16"/>
    </location>
</feature>
<evidence type="ECO:0000313" key="3">
    <source>
        <dbReference type="Proteomes" id="UP001375382"/>
    </source>
</evidence>
<organism evidence="2 3">
    <name type="scientific">Rheinheimera muenzenbergensis</name>
    <dbReference type="NCBI Taxonomy" id="1193628"/>
    <lineage>
        <taxon>Bacteria</taxon>
        <taxon>Pseudomonadati</taxon>
        <taxon>Pseudomonadota</taxon>
        <taxon>Gammaproteobacteria</taxon>
        <taxon>Chromatiales</taxon>
        <taxon>Chromatiaceae</taxon>
        <taxon>Rheinheimera</taxon>
    </lineage>
</organism>
<keyword evidence="3" id="KW-1185">Reference proteome</keyword>
<dbReference type="EMBL" id="JALAAR010000001">
    <property type="protein sequence ID" value="MEH8015640.1"/>
    <property type="molecule type" value="Genomic_DNA"/>
</dbReference>
<dbReference type="RefSeq" id="WP_335734064.1">
    <property type="nucleotide sequence ID" value="NZ_JALAAR010000001.1"/>
</dbReference>
<dbReference type="PANTHER" id="PTHR22946:SF8">
    <property type="entry name" value="ACETYL XYLAN ESTERASE DOMAIN-CONTAINING PROTEIN"/>
    <property type="match status" value="1"/>
</dbReference>
<sequence length="376" mass="41811">MRYALLLLVLALPLQADQLIEQQLPDFYQQLLPAQHYPLSWQPARFNDIQHWRAQGRAALREALLWPDEPVDFAASLLKTEVRDGYSAQLWSVQLTKQSRVQLMLLQPDVAKPVPALLLLHDHGARFDIGKEKWLKPFAGDPRQASAQQWADKYFSGNFVGDALARQGYLVVAADTFGWSERGPLEFKAQQALAANMFMLGRSLAGMAAYEDIRLLQFIKQLPQADSTRLAVLGFSMGAFRAWQLAALTDDIKAGVAIAWLNSYRHLITPGNNILKGQSAFYMLHPGLAAKLDIADIASLAAPKAMLFINGGQDNLMPKAGVELAYQQLAKVWQAHGAAEQLTTSLYPQYGHEFNAEQQQQVFSWLATQLAGGARD</sequence>
<dbReference type="Proteomes" id="UP001375382">
    <property type="component" value="Unassembled WGS sequence"/>
</dbReference>